<reference evidence="2 3" key="1">
    <citation type="journal article" date="2024" name="Plant J.">
        <title>Genome sequences and population genomics reveal climatic adaptation and genomic divergence between two closely related sweetgum species.</title>
        <authorList>
            <person name="Xu W.Q."/>
            <person name="Ren C.Q."/>
            <person name="Zhang X.Y."/>
            <person name="Comes H.P."/>
            <person name="Liu X.H."/>
            <person name="Li Y.G."/>
            <person name="Kettle C.J."/>
            <person name="Jalonen R."/>
            <person name="Gaisberger H."/>
            <person name="Ma Y.Z."/>
            <person name="Qiu Y.X."/>
        </authorList>
    </citation>
    <scope>NUCLEOTIDE SEQUENCE [LARGE SCALE GENOMIC DNA]</scope>
    <source>
        <strain evidence="2">Hangzhou</strain>
    </source>
</reference>
<dbReference type="AlphaFoldDB" id="A0AAP0X658"/>
<proteinExistence type="predicted"/>
<accession>A0AAP0X658</accession>
<evidence type="ECO:0000256" key="1">
    <source>
        <dbReference type="SAM" id="Coils"/>
    </source>
</evidence>
<name>A0AAP0X658_LIQFO</name>
<feature type="coiled-coil region" evidence="1">
    <location>
        <begin position="107"/>
        <end position="178"/>
    </location>
</feature>
<sequence>MTMEAKTAAFWVERFAYFIMLCNLAMRENPTPWPAEVYFLIISNLMYLACFLEYVIIEEGQSIAEKEKNKNATCKSNQEELVKANMEDKEKVVLKQEKATCDEEIVKSKAKGECDEEEESMKRAREILEKEYQEKLKKMEDECEEKLKKEKEKYQKDREKLEEEKSLLIRKCEQLRWT</sequence>
<evidence type="ECO:0000313" key="3">
    <source>
        <dbReference type="Proteomes" id="UP001415857"/>
    </source>
</evidence>
<dbReference type="EMBL" id="JBBPBK010000004">
    <property type="protein sequence ID" value="KAK9287063.1"/>
    <property type="molecule type" value="Genomic_DNA"/>
</dbReference>
<dbReference type="Proteomes" id="UP001415857">
    <property type="component" value="Unassembled WGS sequence"/>
</dbReference>
<keyword evidence="3" id="KW-1185">Reference proteome</keyword>
<keyword evidence="1" id="KW-0175">Coiled coil</keyword>
<comment type="caution">
    <text evidence="2">The sequence shown here is derived from an EMBL/GenBank/DDBJ whole genome shotgun (WGS) entry which is preliminary data.</text>
</comment>
<protein>
    <submittedName>
        <fullName evidence="2">Uncharacterized protein</fullName>
    </submittedName>
</protein>
<organism evidence="2 3">
    <name type="scientific">Liquidambar formosana</name>
    <name type="common">Formosan gum</name>
    <dbReference type="NCBI Taxonomy" id="63359"/>
    <lineage>
        <taxon>Eukaryota</taxon>
        <taxon>Viridiplantae</taxon>
        <taxon>Streptophyta</taxon>
        <taxon>Embryophyta</taxon>
        <taxon>Tracheophyta</taxon>
        <taxon>Spermatophyta</taxon>
        <taxon>Magnoliopsida</taxon>
        <taxon>eudicotyledons</taxon>
        <taxon>Gunneridae</taxon>
        <taxon>Pentapetalae</taxon>
        <taxon>Saxifragales</taxon>
        <taxon>Altingiaceae</taxon>
        <taxon>Liquidambar</taxon>
    </lineage>
</organism>
<evidence type="ECO:0000313" key="2">
    <source>
        <dbReference type="EMBL" id="KAK9287063.1"/>
    </source>
</evidence>
<gene>
    <name evidence="2" type="ORF">L1049_015472</name>
</gene>